<dbReference type="InterPro" id="IPR052614">
    <property type="entry name" value="CFAP65"/>
</dbReference>
<gene>
    <name evidence="13" type="ORF">Esi_0120_0026</name>
</gene>
<dbReference type="eggNOG" id="ENOG502QSJW">
    <property type="taxonomic scope" value="Eukaryota"/>
</dbReference>
<feature type="compositionally biased region" description="Basic and acidic residues" evidence="7">
    <location>
        <begin position="1811"/>
        <end position="1822"/>
    </location>
</feature>
<proteinExistence type="predicted"/>
<feature type="compositionally biased region" description="Gly residues" evidence="7">
    <location>
        <begin position="1673"/>
        <end position="1691"/>
    </location>
</feature>
<evidence type="ECO:0000256" key="3">
    <source>
        <dbReference type="ARBA" id="ARBA00022490"/>
    </source>
</evidence>
<evidence type="ECO:0000256" key="2">
    <source>
        <dbReference type="ARBA" id="ARBA00004496"/>
    </source>
</evidence>
<dbReference type="Pfam" id="PF24816">
    <property type="entry name" value="Ig_CFAP65__9th"/>
    <property type="match status" value="1"/>
</dbReference>
<evidence type="ECO:0000256" key="7">
    <source>
        <dbReference type="SAM" id="MobiDB-lite"/>
    </source>
</evidence>
<feature type="domain" description="HYDIN/VesB/CFA65-like Ig-like" evidence="8">
    <location>
        <begin position="175"/>
        <end position="235"/>
    </location>
</feature>
<feature type="region of interest" description="Disordered" evidence="7">
    <location>
        <begin position="1811"/>
        <end position="1850"/>
    </location>
</feature>
<dbReference type="OrthoDB" id="415597at2759"/>
<feature type="compositionally biased region" description="Low complexity" evidence="7">
    <location>
        <begin position="1053"/>
        <end position="1068"/>
    </location>
</feature>
<feature type="domain" description="CFAP65 fourth Ig-like" evidence="10">
    <location>
        <begin position="407"/>
        <end position="503"/>
    </location>
</feature>
<keyword evidence="4" id="KW-0282">Flagellum</keyword>
<evidence type="ECO:0000259" key="8">
    <source>
        <dbReference type="Pfam" id="PF22544"/>
    </source>
</evidence>
<dbReference type="InParanoid" id="D7FIG0"/>
<evidence type="ECO:0000259" key="11">
    <source>
        <dbReference type="Pfam" id="PF24816"/>
    </source>
</evidence>
<dbReference type="InterPro" id="IPR053879">
    <property type="entry name" value="HYDIN_VesB_CFA65-like_Ig"/>
</dbReference>
<feature type="compositionally biased region" description="Basic and acidic residues" evidence="7">
    <location>
        <begin position="2147"/>
        <end position="2162"/>
    </location>
</feature>
<evidence type="ECO:0000259" key="9">
    <source>
        <dbReference type="Pfam" id="PF24291"/>
    </source>
</evidence>
<keyword evidence="3" id="KW-0963">Cytoplasm</keyword>
<feature type="compositionally biased region" description="Low complexity" evidence="7">
    <location>
        <begin position="1823"/>
        <end position="1835"/>
    </location>
</feature>
<keyword evidence="14" id="KW-1185">Reference proteome</keyword>
<feature type="compositionally biased region" description="Acidic residues" evidence="7">
    <location>
        <begin position="1146"/>
        <end position="1158"/>
    </location>
</feature>
<dbReference type="InterPro" id="IPR013783">
    <property type="entry name" value="Ig-like_fold"/>
</dbReference>
<dbReference type="Pfam" id="PF24507">
    <property type="entry name" value="Ig_CFAP65_4th"/>
    <property type="match status" value="1"/>
</dbReference>
<evidence type="ECO:0000256" key="1">
    <source>
        <dbReference type="ARBA" id="ARBA00004230"/>
    </source>
</evidence>
<reference evidence="13 14" key="1">
    <citation type="journal article" date="2010" name="Nature">
        <title>The Ectocarpus genome and the independent evolution of multicellularity in brown algae.</title>
        <authorList>
            <person name="Cock J.M."/>
            <person name="Sterck L."/>
            <person name="Rouze P."/>
            <person name="Scornet D."/>
            <person name="Allen A.E."/>
            <person name="Amoutzias G."/>
            <person name="Anthouard V."/>
            <person name="Artiguenave F."/>
            <person name="Aury J.M."/>
            <person name="Badger J.H."/>
            <person name="Beszteri B."/>
            <person name="Billiau K."/>
            <person name="Bonnet E."/>
            <person name="Bothwell J.H."/>
            <person name="Bowler C."/>
            <person name="Boyen C."/>
            <person name="Brownlee C."/>
            <person name="Carrano C.J."/>
            <person name="Charrier B."/>
            <person name="Cho G.Y."/>
            <person name="Coelho S.M."/>
            <person name="Collen J."/>
            <person name="Corre E."/>
            <person name="Da Silva C."/>
            <person name="Delage L."/>
            <person name="Delaroque N."/>
            <person name="Dittami S.M."/>
            <person name="Doulbeau S."/>
            <person name="Elias M."/>
            <person name="Farnham G."/>
            <person name="Gachon C.M."/>
            <person name="Gschloessl B."/>
            <person name="Heesch S."/>
            <person name="Jabbari K."/>
            <person name="Jubin C."/>
            <person name="Kawai H."/>
            <person name="Kimura K."/>
            <person name="Kloareg B."/>
            <person name="Kupper F.C."/>
            <person name="Lang D."/>
            <person name="Le Bail A."/>
            <person name="Leblanc C."/>
            <person name="Lerouge P."/>
            <person name="Lohr M."/>
            <person name="Lopez P.J."/>
            <person name="Martens C."/>
            <person name="Maumus F."/>
            <person name="Michel G."/>
            <person name="Miranda-Saavedra D."/>
            <person name="Morales J."/>
            <person name="Moreau H."/>
            <person name="Motomura T."/>
            <person name="Nagasato C."/>
            <person name="Napoli C.A."/>
            <person name="Nelson D.R."/>
            <person name="Nyvall-Collen P."/>
            <person name="Peters A.F."/>
            <person name="Pommier C."/>
            <person name="Potin P."/>
            <person name="Poulain J."/>
            <person name="Quesneville H."/>
            <person name="Read B."/>
            <person name="Rensing S.A."/>
            <person name="Ritter A."/>
            <person name="Rousvoal S."/>
            <person name="Samanta M."/>
            <person name="Samson G."/>
            <person name="Schroeder D.C."/>
            <person name="Segurens B."/>
            <person name="Strittmatter M."/>
            <person name="Tonon T."/>
            <person name="Tregear J.W."/>
            <person name="Valentin K."/>
            <person name="von Dassow P."/>
            <person name="Yamagishi T."/>
            <person name="Van de Peer Y."/>
            <person name="Wincker P."/>
        </authorList>
    </citation>
    <scope>NUCLEOTIDE SEQUENCE [LARGE SCALE GENOMIC DNA]</scope>
    <source>
        <strain evidence="14">Ec32 / CCAP1310/4</strain>
    </source>
</reference>
<feature type="compositionally biased region" description="Basic and acidic residues" evidence="7">
    <location>
        <begin position="2008"/>
        <end position="2029"/>
    </location>
</feature>
<dbReference type="EMBL" id="FN649747">
    <property type="protein sequence ID" value="CBJ28783.1"/>
    <property type="molecule type" value="Genomic_DNA"/>
</dbReference>
<evidence type="ECO:0000259" key="10">
    <source>
        <dbReference type="Pfam" id="PF24507"/>
    </source>
</evidence>
<accession>D7FIG0</accession>
<dbReference type="InterPro" id="IPR058536">
    <property type="entry name" value="Ig_CFAP65_4th"/>
</dbReference>
<feature type="region of interest" description="Disordered" evidence="7">
    <location>
        <begin position="1670"/>
        <end position="1782"/>
    </location>
</feature>
<dbReference type="EMBL" id="FN647878">
    <property type="protein sequence ID" value="CBJ28783.1"/>
    <property type="molecule type" value="Genomic_DNA"/>
</dbReference>
<feature type="region of interest" description="Disordered" evidence="7">
    <location>
        <begin position="1586"/>
        <end position="1625"/>
    </location>
</feature>
<feature type="compositionally biased region" description="Low complexity" evidence="7">
    <location>
        <begin position="1720"/>
        <end position="1733"/>
    </location>
</feature>
<evidence type="ECO:0000313" key="13">
    <source>
        <dbReference type="EMBL" id="CBJ28783.1"/>
    </source>
</evidence>
<dbReference type="Proteomes" id="UP000002630">
    <property type="component" value="Linkage Group LG22"/>
</dbReference>
<dbReference type="InterPro" id="IPR057470">
    <property type="entry name" value="Ig_CFAP65_7th"/>
</dbReference>
<dbReference type="GO" id="GO:0005737">
    <property type="term" value="C:cytoplasm"/>
    <property type="evidence" value="ECO:0007669"/>
    <property type="project" value="UniProtKB-SubCell"/>
</dbReference>
<dbReference type="Pfam" id="PF22544">
    <property type="entry name" value="HYDIN_VesB_CFA65-like_Ig"/>
    <property type="match status" value="1"/>
</dbReference>
<dbReference type="InterPro" id="IPR056305">
    <property type="entry name" value="Ig_CFAP65_10th"/>
</dbReference>
<feature type="compositionally biased region" description="Basic and acidic residues" evidence="7">
    <location>
        <begin position="1697"/>
        <end position="1706"/>
    </location>
</feature>
<evidence type="ECO:0000256" key="5">
    <source>
        <dbReference type="ARBA" id="ARBA00023069"/>
    </source>
</evidence>
<keyword evidence="5" id="KW-0969">Cilium</keyword>
<feature type="domain" description="CFAP65 tenth Ig-like" evidence="9">
    <location>
        <begin position="1324"/>
        <end position="1423"/>
    </location>
</feature>
<evidence type="ECO:0000259" key="12">
    <source>
        <dbReference type="Pfam" id="PF25249"/>
    </source>
</evidence>
<feature type="compositionally biased region" description="Gly residues" evidence="7">
    <location>
        <begin position="1763"/>
        <end position="1782"/>
    </location>
</feature>
<feature type="region of interest" description="Disordered" evidence="7">
    <location>
        <begin position="1049"/>
        <end position="1116"/>
    </location>
</feature>
<feature type="compositionally biased region" description="Basic and acidic residues" evidence="7">
    <location>
        <begin position="1"/>
        <end position="12"/>
    </location>
</feature>
<sequence length="2243" mass="238080">MVLPRGSDDVGGHGESGPWPGDSGCTSAEVGTLGTVGGARGLGQTGEVLSRKSRLQVFGIDCTGPFGDGIVFKGGEWAPGGEYVQRLRVKNVSPKLKKLKYRLPTTKYFSLAYPEVITLSPGTMQEVDVVFRPVSSEVYDDVILFKVLDGPNAGGFNVPVRALLPTLQVGIPVGLDFGYCQADDVSELVFFVENTGEVPAPFQWTIPPPFTMSPSEGVVAVGESKAVTCSIKPTDASVFVSQAALRVGQGVNAIKPKPIMDMKVSAVGKYCYVVPSEDEIDFGDQTIVTVGGGAGSDARGGSPRKDFTLRNQSVVPAAFSIRRLEGDREAVFSVHPCDGVIPPEDEVVVTATYSPVSAGSFSRDHYEVVTVGGNKVAVGIQGRAVGCSVRLEKKEDPFARGCGVPDSVNFREVKVGVTTTRVINLYNESSTPCRYCFVIQGHSSIFHFSHTRGIIPSAGSEHPGEAQVTLTFTPTKPINYYRRVFCLLENQQPLVLDAMGTAYVVAKGEVQEQRPAPLRHAHVQAFRNRENVGLGNFSPEALDEMLKTEGMSDLFANVGPQGTLPFQRCSVPRPLTRSGEATRVQTAIAADFFIDPTDAYMNGVCLDRSNVDFGFSSAGGQETITLTNNSDTEVHVVWNLKPPGEGGGGKEAGPAGLQVTPPEARVPERGSLSFRVEVFPTKGNCYFAEEAEAFVSPANQMTFRTVKDATQQPPWCLPLRVLGHTFVGEQFLAKASLSTQHTGQKLCFPACHVGDTVYQTIRLSNQGNIPACFNFQPDPSGVFAIKPSVGLVPAGDFQLCLVRFTPPGPGGCHHRLECVLNNDPGSTEQADLFGQGAWPAVEVTSGGGGEAGNDEQARSLAAGSVGASSGSSTRVREPLDRDEGSVVYMRPTCVGIVSSRVVKVKNASRIPAIFRIDTPKGSSGVVRVSPMAGLLLGNQTKALQVVFAPRETKGYRFKLPIKVRSILGETPVLTDCRQLGEAMPADFKPGASVTVLGKGEQGAVTFHPESLAYSVRLVNTPESKALVLENCSECDVNYKLFYIANKEPPLRQSSKGSSSSRGSSSGGSDIEGRGNGPGGELRPVPKENGEAKGQGGPNTHAFFVDRPQGTLPARSRTRTIATFRPVSEGEYDFAILCQVSTVDKAGDDEPSPLETDMEEQGRKARVAAARLEEESSPDTSQLPRFDVPFIPSVIGKGPVTITLQVSNPGFLPTSVTVKLPNAKPVEMETWANEGEPTAEELRQNEIIDRLKAFSLTPDPGTVVEVSAGEGRPLVISYSADSLSYGGVHDLPVLVSIKEGRHFWLDLKGTTVPPQSPTLYVPTGLPRSYVLEPVAIGTPLSEAPLQTTELLNVGETAVSYKVDSSGIKRANNSQGHGMPVFRLEEKTGSIAGGRSAFLRWRFLPLEAKEYVLRVTVRTVEQQQHDERFGERFGEGPEEQMLEITLRGAGYDPRMRDPHSEILPAVDLGLVHPARQLEVPSGQPCILGAERLRLGRIPQGAILSRIISMRNCLLKSAVEFSWDPEDTGIENPLLTAGVVSIQPSKGRIDAAQSVLFQVTISAGCGPRFLGQRPVACVVCQEPPTTAIRSRRPKSRLESRMEEERQARARAPEPRVPVVSRPTAARSQHMAEIAKTLSTRHSRSDDHGRVLCPAYPTSTVDAPVPRVLAEALEQGTGNGPGMGGELPRDGGYGGEEGDEEGKVDGRRDGGSVARTQPGGTGKGINNTSGGVTSTTGLQPGPGGRGITASGQTNHAPGPALSLANSAGGGTDRFSSHGGGRPGTSGGGAVLLRLDVEGEVVCMETFHALYGERGEINQDDSGRSDPRAAVTSARTSTSSGQGGGGVGNPISDISSGTNINGGRVDAFVVPGPSRYVPDWAAFGAGHKEGGKVKIWGSLARTEKGGNDKTALLKRASEDPLVGSVASRILERLMRDVVASNGTRECLKSLPARPRVPTFTEIRSAPSLPDRVAAALAPHLRSSSSASGTARATRRPLLTPAAAAVSSAPAASVDRDAASTAPRRTEDGSGHDDTPAGAGVRVNSNTPLTKEELLAALRAVGVGVKAPPARKKGAKVVGHSRKKEPLAGFLVAIEASSGPVVTLQGLLAAVDSAAVGRIETWLDQRESLEAEVRKPLPEISHVAAETKNTNSLDEKMEEGKAKERDHSPLPTKTAGNAMDNSHTHESKMATTIQAQARRLQAVQATEEKARQRLLGLADTAAQDHDTQQIVAAALEGTFFNLMQASLAW</sequence>
<organism evidence="13 14">
    <name type="scientific">Ectocarpus siliculosus</name>
    <name type="common">Brown alga</name>
    <name type="synonym">Conferva siliculosa</name>
    <dbReference type="NCBI Taxonomy" id="2880"/>
    <lineage>
        <taxon>Eukaryota</taxon>
        <taxon>Sar</taxon>
        <taxon>Stramenopiles</taxon>
        <taxon>Ochrophyta</taxon>
        <taxon>PX clade</taxon>
        <taxon>Phaeophyceae</taxon>
        <taxon>Ectocarpales</taxon>
        <taxon>Ectocarpaceae</taxon>
        <taxon>Ectocarpus</taxon>
    </lineage>
</organism>
<dbReference type="GO" id="GO:0031514">
    <property type="term" value="C:motile cilium"/>
    <property type="evidence" value="ECO:0007669"/>
    <property type="project" value="UniProtKB-SubCell"/>
</dbReference>
<dbReference type="Pfam" id="PF24291">
    <property type="entry name" value="Ig_CFAP65"/>
    <property type="match status" value="1"/>
</dbReference>
<evidence type="ECO:0000256" key="6">
    <source>
        <dbReference type="ARBA" id="ARBA00023273"/>
    </source>
</evidence>
<feature type="compositionally biased region" description="Low complexity" evidence="7">
    <location>
        <begin position="859"/>
        <end position="872"/>
    </location>
</feature>
<dbReference type="PANTHER" id="PTHR46127:SF1">
    <property type="entry name" value="CILIA- AND FLAGELLA-ASSOCIATED PROTEIN 65"/>
    <property type="match status" value="1"/>
</dbReference>
<dbReference type="STRING" id="2880.D7FIG0"/>
<name>D7FIG0_ECTSI</name>
<evidence type="ECO:0000256" key="4">
    <source>
        <dbReference type="ARBA" id="ARBA00022846"/>
    </source>
</evidence>
<evidence type="ECO:0000313" key="14">
    <source>
        <dbReference type="Proteomes" id="UP000002630"/>
    </source>
</evidence>
<dbReference type="PANTHER" id="PTHR46127">
    <property type="entry name" value="CILIA- AND FLAGELLA-ASSOCIATED PROTEIN 65"/>
    <property type="match status" value="1"/>
</dbReference>
<feature type="region of interest" description="Disordered" evidence="7">
    <location>
        <begin position="1144"/>
        <end position="1183"/>
    </location>
</feature>
<feature type="domain" description="CFAP65-like ninth Ig-like" evidence="11">
    <location>
        <begin position="1174"/>
        <end position="1308"/>
    </location>
</feature>
<feature type="region of interest" description="Disordered" evidence="7">
    <location>
        <begin position="2143"/>
        <end position="2176"/>
    </location>
</feature>
<dbReference type="Pfam" id="PF25249">
    <property type="entry name" value="Ig_CFAP65_7th"/>
    <property type="match status" value="1"/>
</dbReference>
<feature type="compositionally biased region" description="Basic and acidic residues" evidence="7">
    <location>
        <begin position="1592"/>
        <end position="1610"/>
    </location>
</feature>
<protein>
    <submittedName>
        <fullName evidence="13">Uncharacterized protein</fullName>
    </submittedName>
</protein>
<comment type="subcellular location">
    <subcellularLocation>
        <location evidence="1">Cell projection</location>
        <location evidence="1">Cilium</location>
        <location evidence="1">Flagellum</location>
    </subcellularLocation>
    <subcellularLocation>
        <location evidence="2">Cytoplasm</location>
    </subcellularLocation>
</comment>
<feature type="domain" description="CFAP65 seventh Ig-like" evidence="12">
    <location>
        <begin position="884"/>
        <end position="963"/>
    </location>
</feature>
<feature type="region of interest" description="Disordered" evidence="7">
    <location>
        <begin position="1"/>
        <end position="30"/>
    </location>
</feature>
<dbReference type="Gene3D" id="2.60.40.10">
    <property type="entry name" value="Immunoglobulins"/>
    <property type="match status" value="6"/>
</dbReference>
<feature type="region of interest" description="Disordered" evidence="7">
    <location>
        <begin position="1995"/>
        <end position="2040"/>
    </location>
</feature>
<dbReference type="InterPro" id="IPR056344">
    <property type="entry name" value="Ig_CFAP65-like_9th"/>
</dbReference>
<feature type="compositionally biased region" description="Low complexity" evidence="7">
    <location>
        <begin position="1995"/>
        <end position="2007"/>
    </location>
</feature>
<feature type="region of interest" description="Disordered" evidence="7">
    <location>
        <begin position="843"/>
        <end position="879"/>
    </location>
</feature>
<keyword evidence="6" id="KW-0966">Cell projection</keyword>